<dbReference type="OrthoDB" id="799595at2"/>
<organism evidence="2 3">
    <name type="scientific">Yersinia enterocolitica serotype O:8 / biotype 1B (strain NCTC 13174 / 8081)</name>
    <dbReference type="NCBI Taxonomy" id="393305"/>
    <lineage>
        <taxon>Bacteria</taxon>
        <taxon>Pseudomonadati</taxon>
        <taxon>Pseudomonadota</taxon>
        <taxon>Gammaproteobacteria</taxon>
        <taxon>Enterobacterales</taxon>
        <taxon>Yersiniaceae</taxon>
        <taxon>Yersinia</taxon>
    </lineage>
</organism>
<keyword evidence="1" id="KW-1133">Transmembrane helix</keyword>
<feature type="transmembrane region" description="Helical" evidence="1">
    <location>
        <begin position="123"/>
        <end position="145"/>
    </location>
</feature>
<dbReference type="AlphaFoldDB" id="A1JK53"/>
<dbReference type="PATRIC" id="fig|393305.7.peg.960"/>
<dbReference type="eggNOG" id="ENOG50338KQ">
    <property type="taxonomic scope" value="Bacteria"/>
</dbReference>
<dbReference type="HOGENOM" id="CLU_749950_0_0_6"/>
<keyword evidence="1" id="KW-0812">Transmembrane</keyword>
<evidence type="ECO:0000256" key="1">
    <source>
        <dbReference type="SAM" id="Phobius"/>
    </source>
</evidence>
<dbReference type="KEGG" id="yen:YE0863"/>
<protein>
    <submittedName>
        <fullName evidence="2">Hypothetical phage-related membrane protein</fullName>
    </submittedName>
</protein>
<feature type="transmembrane region" description="Helical" evidence="1">
    <location>
        <begin position="215"/>
        <end position="239"/>
    </location>
</feature>
<reference evidence="2 3" key="1">
    <citation type="journal article" date="2006" name="PLoS Genet.">
        <title>The complete genome sequence and comparative genome analysis of the high pathogenicity Yersinia enterocolitica strain 8081.</title>
        <authorList>
            <person name="Thomson N.R."/>
            <person name="Howard S."/>
            <person name="Wren B.W."/>
            <person name="Holden M.T.G."/>
            <person name="Crossman L."/>
            <person name="Challis G.L."/>
            <person name="Churcher C."/>
            <person name="Mungall K."/>
            <person name="Brooks K."/>
            <person name="Chillingworth T."/>
            <person name="Feltwell T."/>
            <person name="Abdellah Z."/>
            <person name="Hauser H."/>
            <person name="Jagels K."/>
            <person name="Maddison M."/>
            <person name="Moule S."/>
            <person name="Sanders M."/>
            <person name="Whitehead S."/>
            <person name="Quail M.A."/>
            <person name="Dougan G."/>
            <person name="Parkhill J."/>
            <person name="Prentice M.B."/>
        </authorList>
    </citation>
    <scope>NUCLEOTIDE SEQUENCE [LARGE SCALE GENOMIC DNA]</scope>
    <source>
        <strain evidence="3">NCTC 13174 / 8081</strain>
    </source>
</reference>
<keyword evidence="1" id="KW-0472">Membrane</keyword>
<feature type="transmembrane region" description="Helical" evidence="1">
    <location>
        <begin position="12"/>
        <end position="33"/>
    </location>
</feature>
<sequence>MKQNTNKNKINAIFIVACMTIIIATISFAYSLYSQHQQKKINIQINNSIEMMQQLSKNFEKDMSKLNFSKVEPALDSKSEGFNDLPARANQRGDELKYDFKMVDILERAINYFPPKQDGGVTAILSLLMASTVVILLISMLLLLIQRMRVRVSDDFYIKNSSEKYSDNNDNNNKETGEIKSSLPDVRKTEEMIKVIMTLTELTIKNLNNEMYIKYMFLILNLIAGICLVCASIFTVLYATPYLEVSNLNSISNYFVLLSKTILIAAINLIAFFFIKAYKQGVESTRSINSEIVNIESKRIGLVMAVSYNEKEIIEYAIKNMLSVERNFILNKDQTTIELEKIRKDEEGNVKVQELVKSLIDAIKSKPTI</sequence>
<proteinExistence type="predicted"/>
<dbReference type="Proteomes" id="UP000000642">
    <property type="component" value="Chromosome"/>
</dbReference>
<gene>
    <name evidence="2" type="ordered locus">YE0863</name>
</gene>
<accession>A1JK53</accession>
<dbReference type="RefSeq" id="WP_011815660.1">
    <property type="nucleotide sequence ID" value="NC_008800.1"/>
</dbReference>
<dbReference type="EMBL" id="AM286415">
    <property type="protein sequence ID" value="CAL10965.1"/>
    <property type="molecule type" value="Genomic_DNA"/>
</dbReference>
<evidence type="ECO:0000313" key="2">
    <source>
        <dbReference type="EMBL" id="CAL10965.1"/>
    </source>
</evidence>
<feature type="transmembrane region" description="Helical" evidence="1">
    <location>
        <begin position="251"/>
        <end position="275"/>
    </location>
</feature>
<name>A1JK53_YERE8</name>
<evidence type="ECO:0000313" key="3">
    <source>
        <dbReference type="Proteomes" id="UP000000642"/>
    </source>
</evidence>